<keyword evidence="4 11" id="KW-0067">ATP-binding</keyword>
<reference evidence="11" key="1">
    <citation type="submission" date="2022-03" db="EMBL/GenBank/DDBJ databases">
        <title>Genomic Encyclopedia of Type Strains, Phase III (KMG-III): the genomes of soil and plant-associated and newly described type strains.</title>
        <authorList>
            <person name="Whitman W."/>
        </authorList>
    </citation>
    <scope>NUCLEOTIDE SEQUENCE</scope>
    <source>
        <strain evidence="11">ANL 6-2</strain>
    </source>
</reference>
<organism evidence="11 12">
    <name type="scientific">Natronocella acetinitrilica</name>
    <dbReference type="NCBI Taxonomy" id="414046"/>
    <lineage>
        <taxon>Bacteria</taxon>
        <taxon>Pseudomonadati</taxon>
        <taxon>Pseudomonadota</taxon>
        <taxon>Gammaproteobacteria</taxon>
        <taxon>Chromatiales</taxon>
        <taxon>Ectothiorhodospiraceae</taxon>
        <taxon>Natronocella</taxon>
    </lineage>
</organism>
<dbReference type="GO" id="GO:0016887">
    <property type="term" value="F:ATP hydrolysis activity"/>
    <property type="evidence" value="ECO:0007669"/>
    <property type="project" value="InterPro"/>
</dbReference>
<dbReference type="InterPro" id="IPR003593">
    <property type="entry name" value="AAA+_ATPase"/>
</dbReference>
<gene>
    <name evidence="11" type="ORF">J2T57_002687</name>
</gene>
<evidence type="ECO:0000259" key="10">
    <source>
        <dbReference type="PROSITE" id="PS50929"/>
    </source>
</evidence>
<evidence type="ECO:0000256" key="7">
    <source>
        <dbReference type="SAM" id="MobiDB-lite"/>
    </source>
</evidence>
<keyword evidence="2 8" id="KW-0812">Transmembrane</keyword>
<dbReference type="InterPro" id="IPR017871">
    <property type="entry name" value="ABC_transporter-like_CS"/>
</dbReference>
<feature type="transmembrane region" description="Helical" evidence="8">
    <location>
        <begin position="185"/>
        <end position="208"/>
    </location>
</feature>
<dbReference type="CDD" id="cd18584">
    <property type="entry name" value="ABC_6TM_AarD_CydD"/>
    <property type="match status" value="1"/>
</dbReference>
<evidence type="ECO:0000256" key="2">
    <source>
        <dbReference type="ARBA" id="ARBA00022692"/>
    </source>
</evidence>
<dbReference type="NCBIfam" id="TIGR02857">
    <property type="entry name" value="CydD"/>
    <property type="match status" value="1"/>
</dbReference>
<accession>A0AAE3G841</accession>
<dbReference type="InterPro" id="IPR039421">
    <property type="entry name" value="Type_1_exporter"/>
</dbReference>
<dbReference type="Gene3D" id="1.20.1560.10">
    <property type="entry name" value="ABC transporter type 1, transmembrane domain"/>
    <property type="match status" value="1"/>
</dbReference>
<evidence type="ECO:0000256" key="3">
    <source>
        <dbReference type="ARBA" id="ARBA00022741"/>
    </source>
</evidence>
<evidence type="ECO:0000313" key="11">
    <source>
        <dbReference type="EMBL" id="MCP1675537.1"/>
    </source>
</evidence>
<proteinExistence type="predicted"/>
<feature type="domain" description="ABC transporter" evidence="9">
    <location>
        <begin position="367"/>
        <end position="581"/>
    </location>
</feature>
<dbReference type="GO" id="GO:0005886">
    <property type="term" value="C:plasma membrane"/>
    <property type="evidence" value="ECO:0007669"/>
    <property type="project" value="UniProtKB-SubCell"/>
</dbReference>
<dbReference type="InterPro" id="IPR014216">
    <property type="entry name" value="ABC_transptr_CydD"/>
</dbReference>
<evidence type="ECO:0000256" key="6">
    <source>
        <dbReference type="ARBA" id="ARBA00023136"/>
    </source>
</evidence>
<feature type="domain" description="ABC transmembrane type-1" evidence="10">
    <location>
        <begin position="46"/>
        <end position="333"/>
    </location>
</feature>
<feature type="transmembrane region" description="Helical" evidence="8">
    <location>
        <begin position="46"/>
        <end position="72"/>
    </location>
</feature>
<evidence type="ECO:0000256" key="1">
    <source>
        <dbReference type="ARBA" id="ARBA00004651"/>
    </source>
</evidence>
<dbReference type="InterPro" id="IPR003439">
    <property type="entry name" value="ABC_transporter-like_ATP-bd"/>
</dbReference>
<keyword evidence="6 8" id="KW-0472">Membrane</keyword>
<dbReference type="EMBL" id="JALJXV010000006">
    <property type="protein sequence ID" value="MCP1675537.1"/>
    <property type="molecule type" value="Genomic_DNA"/>
</dbReference>
<dbReference type="PANTHER" id="PTHR24221">
    <property type="entry name" value="ATP-BINDING CASSETTE SUB-FAMILY B"/>
    <property type="match status" value="1"/>
</dbReference>
<comment type="subcellular location">
    <subcellularLocation>
        <location evidence="1">Cell membrane</location>
        <topology evidence="1">Multi-pass membrane protein</topology>
    </subcellularLocation>
</comment>
<feature type="region of interest" description="Disordered" evidence="7">
    <location>
        <begin position="1"/>
        <end position="21"/>
    </location>
</feature>
<dbReference type="SUPFAM" id="SSF90123">
    <property type="entry name" value="ABC transporter transmembrane region"/>
    <property type="match status" value="1"/>
</dbReference>
<feature type="transmembrane region" description="Helical" evidence="8">
    <location>
        <begin position="263"/>
        <end position="288"/>
    </location>
</feature>
<comment type="caution">
    <text evidence="11">The sequence shown here is derived from an EMBL/GenBank/DDBJ whole genome shotgun (WGS) entry which is preliminary data.</text>
</comment>
<dbReference type="PROSITE" id="PS50893">
    <property type="entry name" value="ABC_TRANSPORTER_2"/>
    <property type="match status" value="1"/>
</dbReference>
<keyword evidence="3" id="KW-0547">Nucleotide-binding</keyword>
<keyword evidence="12" id="KW-1185">Reference proteome</keyword>
<dbReference type="PROSITE" id="PS00211">
    <property type="entry name" value="ABC_TRANSPORTER_1"/>
    <property type="match status" value="1"/>
</dbReference>
<dbReference type="GO" id="GO:0034040">
    <property type="term" value="F:ATPase-coupled lipid transmembrane transporter activity"/>
    <property type="evidence" value="ECO:0007669"/>
    <property type="project" value="TreeGrafter"/>
</dbReference>
<evidence type="ECO:0000259" key="9">
    <source>
        <dbReference type="PROSITE" id="PS50893"/>
    </source>
</evidence>
<dbReference type="InterPro" id="IPR036640">
    <property type="entry name" value="ABC1_TM_sf"/>
</dbReference>
<feature type="transmembrane region" description="Helical" evidence="8">
    <location>
        <begin position="162"/>
        <end position="179"/>
    </location>
</feature>
<evidence type="ECO:0000256" key="4">
    <source>
        <dbReference type="ARBA" id="ARBA00022840"/>
    </source>
</evidence>
<keyword evidence="5 8" id="KW-1133">Transmembrane helix</keyword>
<dbReference type="Gene3D" id="3.40.50.300">
    <property type="entry name" value="P-loop containing nucleotide triphosphate hydrolases"/>
    <property type="match status" value="1"/>
</dbReference>
<dbReference type="PANTHER" id="PTHR24221:SF261">
    <property type="entry name" value="GLUTATHIONE_L-CYSTEINE TRANSPORT SYSTEM ATP-BINDING_PERMEASE PROTEIN CYDD"/>
    <property type="match status" value="1"/>
</dbReference>
<dbReference type="InterPro" id="IPR027417">
    <property type="entry name" value="P-loop_NTPase"/>
</dbReference>
<evidence type="ECO:0000256" key="5">
    <source>
        <dbReference type="ARBA" id="ARBA00022989"/>
    </source>
</evidence>
<dbReference type="RefSeq" id="WP_253479069.1">
    <property type="nucleotide sequence ID" value="NZ_JALJXV010000006.1"/>
</dbReference>
<dbReference type="SUPFAM" id="SSF52540">
    <property type="entry name" value="P-loop containing nucleoside triphosphate hydrolases"/>
    <property type="match status" value="1"/>
</dbReference>
<dbReference type="Proteomes" id="UP001205843">
    <property type="component" value="Unassembled WGS sequence"/>
</dbReference>
<dbReference type="Pfam" id="PF00664">
    <property type="entry name" value="ABC_membrane"/>
    <property type="match status" value="1"/>
</dbReference>
<sequence length="582" mass="61236">MSAPLGTETEADASLDPPRAGGVDPAVSGWLREQLAPVRRGIRRTALLGTLGGWLVIPQAGLIAATVSGVLVTEQEPGHLALLLGLLLLVLLLRGVCEWRRDRLAAGVFTDIRQRTRSTVARHLYSLGPVGVGQAQSGPLASALLEQVDSLGDYAARYQPQLMQAVMVPLGIVATVFMLDWLAGLLLLLSAPLIPLFMALVGMGAAAVNRSQFQALARLSGHFLDRLQGLAVLKHYGLGDAATRDIAASSDDYRRRTMAVLRVAFLSSAVLEFFSAVAVAMIAIYIGLGLLGFQQIGPAGALTLYSGLFILLLAPEFFAPLRDLGQRYHDRAAAMGAASELAPLLAKPSPMAVRSGYHGSPPAAPTIELEAVQACYGDSPPVFPQPVNLSIAAGSTTLLTGTSGCGKSTLLFLATGFLKSTAGTITIDGVPLQDYAPGALERGTAWLGQTPHLLPGSIRDNILLGLPDASEDAVRNAAEAAGVLRFADHLPGGLDCLVGERGHGLSGGEAQRVALARALIRRPNLLLLDEPTASLDPESRRYLLAAIQQRASAGDCTIVIATHQPDQFPWADQRISLESQNG</sequence>
<dbReference type="GO" id="GO:0042883">
    <property type="term" value="P:cysteine transport"/>
    <property type="evidence" value="ECO:0007669"/>
    <property type="project" value="InterPro"/>
</dbReference>
<evidence type="ECO:0000313" key="12">
    <source>
        <dbReference type="Proteomes" id="UP001205843"/>
    </source>
</evidence>
<name>A0AAE3G841_9GAMM</name>
<feature type="transmembrane region" description="Helical" evidence="8">
    <location>
        <begin position="300"/>
        <end position="321"/>
    </location>
</feature>
<protein>
    <submittedName>
        <fullName evidence="11">ATP-binding cassette subfamily C protein CydD</fullName>
    </submittedName>
</protein>
<dbReference type="SMART" id="SM00382">
    <property type="entry name" value="AAA"/>
    <property type="match status" value="1"/>
</dbReference>
<dbReference type="InterPro" id="IPR011527">
    <property type="entry name" value="ABC1_TM_dom"/>
</dbReference>
<dbReference type="AlphaFoldDB" id="A0AAE3G841"/>
<dbReference type="GO" id="GO:0140359">
    <property type="term" value="F:ABC-type transporter activity"/>
    <property type="evidence" value="ECO:0007669"/>
    <property type="project" value="InterPro"/>
</dbReference>
<dbReference type="GO" id="GO:0005524">
    <property type="term" value="F:ATP binding"/>
    <property type="evidence" value="ECO:0007669"/>
    <property type="project" value="UniProtKB-KW"/>
</dbReference>
<feature type="transmembrane region" description="Helical" evidence="8">
    <location>
        <begin position="78"/>
        <end position="97"/>
    </location>
</feature>
<evidence type="ECO:0000256" key="8">
    <source>
        <dbReference type="SAM" id="Phobius"/>
    </source>
</evidence>
<dbReference type="PROSITE" id="PS50929">
    <property type="entry name" value="ABC_TM1F"/>
    <property type="match status" value="1"/>
</dbReference>
<dbReference type="Pfam" id="PF00005">
    <property type="entry name" value="ABC_tran"/>
    <property type="match status" value="1"/>
</dbReference>